<accession>A0A1F5A4H1</accession>
<dbReference type="EMBL" id="MEYH01000110">
    <property type="protein sequence ID" value="OGD13450.1"/>
    <property type="molecule type" value="Genomic_DNA"/>
</dbReference>
<gene>
    <name evidence="7" type="ORF">A2V47_08785</name>
</gene>
<dbReference type="Pfam" id="PF05170">
    <property type="entry name" value="AsmA"/>
    <property type="match status" value="1"/>
</dbReference>
<dbReference type="InterPro" id="IPR007844">
    <property type="entry name" value="AsmA"/>
</dbReference>
<dbReference type="Proteomes" id="UP000177701">
    <property type="component" value="Unassembled WGS sequence"/>
</dbReference>
<dbReference type="GO" id="GO:0005886">
    <property type="term" value="C:plasma membrane"/>
    <property type="evidence" value="ECO:0007669"/>
    <property type="project" value="InterPro"/>
</dbReference>
<sequence length="1380" mass="154373">MPEKKSKKSFPKAILVILFLAVLITGGYFAIRSNQVKNEIKYQIISKMENAIDRGIYIGKVKNYSLKSITLSDFKVFKNKSLLDKDKIFEAEEMIINYNLDFLSALKREDIPLRIEDVTLMKPWMTLIRDSQGTFDFMEKFNLSIVSLFPIKGVNVKEGNLDYIDYQTTKEKGLLTSLKQLNGYFYLAELPKVEFSCSAKREEDDSPILLEGYFFTGKVDYVLDFTFKDAEIAHFQYYFVQDEILKVNKGLFDSTLRIANDINGIPGKVNWQGKVSVKGVSLFSDFLDNLEIKQVDGLAIFNSQEISIESITAVYQNSPFSLQGDLTYADKFGYNIKIKSDNFKLNDLAEEAKKYLSLSADFPLEGSSNLEIEVSGLENNFQVNGKLSTKEGNIGGYDFLNLSAGFNYDSGEIYLKEIKAEVAGGLIQGAGGVNLSKEVPEYTFSFDFARFNTQSDLLKPLVSNYLKSGLVSGKVDLKGMIAEGKGTNLAAKIKVENNELGDFLLQADGTISQDKVMDLKLNVEEICLKGLGQILNYQELEGQANFTGTLSGLLENPKIKGKIEVREGQISELPFNYFEGKIDYQGNILKLEELLFEDEGLTFKGGGSADFSQAKDETEIKISLQVEQADLNYLAKYFSIEPPLSGSAQGDVFIQSRGSQFEANGDLQIKKVNITNYKADSGNLTFSLKDKKVSIKNLVLNSGKSQLYIQGEVNLKEGLPLDLRVSFLNQKITDLMSYFLPPDLMGKFRGKATGSLEIKGDCTSPDLYLSALIEDAQLEGVPLNSVEVKLDKIGSVIRINRLMLSQRKGELTAEGWINLDEDNRNLDIHLSADNVDLSQLSNLFAMEDEIKGLVNFKAEVTGDIGLPNISFSAKVEKGKFQDFIFDDLTFEAFYNQDILEVKQFVLDKEGHQIKGKGKIPYEFSFMGKEKVTPSLTDIPLDFVLTLENTDLSFISMFFKEDIKQIQGLTNTELKLSGTLNQPILNGNIALNGGLIELYELPVSVTISDLSALLHLEDNLVKIEDMDFQIDQYRIYASGEFALKNLQFQDLNINIWSNKEEILYQDIFKAQADLKAKLTGLFTSPRLEGILTLSQGELNWKKNNKKIPSNPSELLSKLINLKGDIDLEVIILDDFIAKTNDFDLKLTGGLKVQGALSAPKLNGGLEIKQGYVTFLDKKFRVSKGKVIFTDSTGEDMILDISAKTEIDKIDVFVSVSGILVQPMVTFSSSPALSESEIISLLMFNKNYAGLTEGEMGIILQEEMINLIAQGLSIRFLNQIEDEIANSLGLDEFKIETIFKKEQNSDLAFIPGFALDSLVLKVGKYFSDNFYLSYSAPLLEMEIGDLELEYKLKNDLILSTQIGSLGSQDDAFELKFELKYEF</sequence>
<comment type="subcellular location">
    <subcellularLocation>
        <location evidence="1">Membrane</location>
        <topology evidence="1">Single-pass membrane protein</topology>
    </subcellularLocation>
</comment>
<feature type="domain" description="Translocation and assembly module TamB C-terminal" evidence="5">
    <location>
        <begin position="908"/>
        <end position="1378"/>
    </location>
</feature>
<name>A0A1F5A4H1_9BACT</name>
<reference evidence="7 8" key="1">
    <citation type="journal article" date="2016" name="Nat. Commun.">
        <title>Thousands of microbial genomes shed light on interconnected biogeochemical processes in an aquifer system.</title>
        <authorList>
            <person name="Anantharaman K."/>
            <person name="Brown C.T."/>
            <person name="Hug L.A."/>
            <person name="Sharon I."/>
            <person name="Castelle C.J."/>
            <person name="Probst A.J."/>
            <person name="Thomas B.C."/>
            <person name="Singh A."/>
            <person name="Wilkins M.J."/>
            <person name="Karaoz U."/>
            <person name="Brodie E.L."/>
            <person name="Williams K.H."/>
            <person name="Hubbard S.S."/>
            <person name="Banfield J.F."/>
        </authorList>
    </citation>
    <scope>NUCLEOTIDE SEQUENCE [LARGE SCALE GENOMIC DNA]</scope>
</reference>
<keyword evidence="4" id="KW-0472">Membrane</keyword>
<comment type="caution">
    <text evidence="7">The sequence shown here is derived from an EMBL/GenBank/DDBJ whole genome shotgun (WGS) entry which is preliminary data.</text>
</comment>
<proteinExistence type="predicted"/>
<keyword evidence="3" id="KW-1133">Transmembrane helix</keyword>
<dbReference type="PANTHER" id="PTHR36985:SF1">
    <property type="entry name" value="TRANSLOCATION AND ASSEMBLY MODULE SUBUNIT TAMB"/>
    <property type="match status" value="1"/>
</dbReference>
<feature type="domain" description="AsmA" evidence="6">
    <location>
        <begin position="768"/>
        <end position="862"/>
    </location>
</feature>
<dbReference type="STRING" id="1797291.A2V47_08785"/>
<organism evidence="7 8">
    <name type="scientific">Candidatus Sediminicultor quintus</name>
    <dbReference type="NCBI Taxonomy" id="1797291"/>
    <lineage>
        <taxon>Bacteria</taxon>
        <taxon>Pseudomonadati</taxon>
        <taxon>Atribacterota</taxon>
        <taxon>Candidatus Phoenicimicrobiia</taxon>
        <taxon>Candidatus Pheonicimicrobiales</taxon>
        <taxon>Candidatus Phoenicimicrobiaceae</taxon>
        <taxon>Candidatus Sediminicultor</taxon>
    </lineage>
</organism>
<protein>
    <submittedName>
        <fullName evidence="7">Uncharacterized protein</fullName>
    </submittedName>
</protein>
<dbReference type="InterPro" id="IPR007452">
    <property type="entry name" value="TamB_C"/>
</dbReference>
<keyword evidence="2" id="KW-0812">Transmembrane</keyword>
<evidence type="ECO:0000256" key="3">
    <source>
        <dbReference type="ARBA" id="ARBA00022989"/>
    </source>
</evidence>
<evidence type="ECO:0000256" key="1">
    <source>
        <dbReference type="ARBA" id="ARBA00004167"/>
    </source>
</evidence>
<evidence type="ECO:0000313" key="8">
    <source>
        <dbReference type="Proteomes" id="UP000177701"/>
    </source>
</evidence>
<evidence type="ECO:0000256" key="2">
    <source>
        <dbReference type="ARBA" id="ARBA00022692"/>
    </source>
</evidence>
<dbReference type="GO" id="GO:0009306">
    <property type="term" value="P:protein secretion"/>
    <property type="evidence" value="ECO:0007669"/>
    <property type="project" value="InterPro"/>
</dbReference>
<evidence type="ECO:0000256" key="4">
    <source>
        <dbReference type="ARBA" id="ARBA00023136"/>
    </source>
</evidence>
<dbReference type="PANTHER" id="PTHR36985">
    <property type="entry name" value="TRANSLOCATION AND ASSEMBLY MODULE SUBUNIT TAMB"/>
    <property type="match status" value="1"/>
</dbReference>
<evidence type="ECO:0000259" key="6">
    <source>
        <dbReference type="Pfam" id="PF05170"/>
    </source>
</evidence>
<evidence type="ECO:0000313" key="7">
    <source>
        <dbReference type="EMBL" id="OGD13450.1"/>
    </source>
</evidence>
<dbReference type="Pfam" id="PF04357">
    <property type="entry name" value="TamB"/>
    <property type="match status" value="1"/>
</dbReference>
<evidence type="ECO:0000259" key="5">
    <source>
        <dbReference type="Pfam" id="PF04357"/>
    </source>
</evidence>